<proteinExistence type="predicted"/>
<gene>
    <name evidence="3" type="ORF">OWR29_24510</name>
</gene>
<keyword evidence="2" id="KW-1133">Transmembrane helix</keyword>
<dbReference type="RefSeq" id="WP_267565539.1">
    <property type="nucleotide sequence ID" value="NZ_JAPNTZ010000008.1"/>
</dbReference>
<accession>A0ABT4B3U0</accession>
<feature type="compositionally biased region" description="Pro residues" evidence="1">
    <location>
        <begin position="84"/>
        <end position="93"/>
    </location>
</feature>
<reference evidence="3" key="1">
    <citation type="submission" date="2022-11" db="EMBL/GenBank/DDBJ databases">
        <authorList>
            <person name="Somphong A."/>
            <person name="Phongsopitanun W."/>
        </authorList>
    </citation>
    <scope>NUCLEOTIDE SEQUENCE</scope>
    <source>
        <strain evidence="3">Pm04-4</strain>
    </source>
</reference>
<evidence type="ECO:0000256" key="2">
    <source>
        <dbReference type="SAM" id="Phobius"/>
    </source>
</evidence>
<comment type="caution">
    <text evidence="3">The sequence shown here is derived from an EMBL/GenBank/DDBJ whole genome shotgun (WGS) entry which is preliminary data.</text>
</comment>
<keyword evidence="2" id="KW-0812">Transmembrane</keyword>
<organism evidence="3 4">
    <name type="scientific">Paractinoplanes pyxinae</name>
    <dbReference type="NCBI Taxonomy" id="2997416"/>
    <lineage>
        <taxon>Bacteria</taxon>
        <taxon>Bacillati</taxon>
        <taxon>Actinomycetota</taxon>
        <taxon>Actinomycetes</taxon>
        <taxon>Micromonosporales</taxon>
        <taxon>Micromonosporaceae</taxon>
        <taxon>Paractinoplanes</taxon>
    </lineage>
</organism>
<dbReference type="Proteomes" id="UP001151002">
    <property type="component" value="Unassembled WGS sequence"/>
</dbReference>
<feature type="compositionally biased region" description="Low complexity" evidence="1">
    <location>
        <begin position="70"/>
        <end position="83"/>
    </location>
</feature>
<evidence type="ECO:0000313" key="3">
    <source>
        <dbReference type="EMBL" id="MCY1141174.1"/>
    </source>
</evidence>
<sequence length="292" mass="29563">MTGSPLEPLDGPPRRRLRVIAGAAGAVLVLGIGGVALARFAGDDEPAPAPTAAADPGIIVGGTPNPPVSIAPAPSSAAATTAPPSAPASPAAPPGPAFAAGTFVLASDVTELNVKLGRPTGNGVAWVGSPGGSGVKPDASLDGTSLKLTAEQIRDEGSGEVDVVLDERITWTVRMDGGVKRGSFAMAGGKVRDFYFEGGADRLDLTLPRQERQIEIRMAGGVHRWTIGTEGEFPVKVKIRKGAGSVELNGERDRGVDKGSTLRSRGSDEKSGGLRIEAVAGIGSLSVAPLEA</sequence>
<feature type="region of interest" description="Disordered" evidence="1">
    <location>
        <begin position="249"/>
        <end position="272"/>
    </location>
</feature>
<evidence type="ECO:0000256" key="1">
    <source>
        <dbReference type="SAM" id="MobiDB-lite"/>
    </source>
</evidence>
<protein>
    <recommendedName>
        <fullName evidence="5">DUF2154 domain-containing protein</fullName>
    </recommendedName>
</protein>
<name>A0ABT4B3U0_9ACTN</name>
<keyword evidence="2" id="KW-0472">Membrane</keyword>
<feature type="transmembrane region" description="Helical" evidence="2">
    <location>
        <begin position="20"/>
        <end position="41"/>
    </location>
</feature>
<dbReference type="EMBL" id="JAPNTZ010000008">
    <property type="protein sequence ID" value="MCY1141174.1"/>
    <property type="molecule type" value="Genomic_DNA"/>
</dbReference>
<evidence type="ECO:0008006" key="5">
    <source>
        <dbReference type="Google" id="ProtNLM"/>
    </source>
</evidence>
<feature type="region of interest" description="Disordered" evidence="1">
    <location>
        <begin position="46"/>
        <end position="93"/>
    </location>
</feature>
<evidence type="ECO:0000313" key="4">
    <source>
        <dbReference type="Proteomes" id="UP001151002"/>
    </source>
</evidence>
<keyword evidence="4" id="KW-1185">Reference proteome</keyword>